<keyword evidence="4 7" id="KW-0812">Transmembrane</keyword>
<reference evidence="9" key="1">
    <citation type="journal article" date="2015" name="PeerJ">
        <title>First genomic representation of candidate bacterial phylum KSB3 points to enhanced environmental sensing as a trigger of wastewater bulking.</title>
        <authorList>
            <person name="Sekiguchi Y."/>
            <person name="Ohashi A."/>
            <person name="Parks D.H."/>
            <person name="Yamauchi T."/>
            <person name="Tyson G.W."/>
            <person name="Hugenholtz P."/>
        </authorList>
    </citation>
    <scope>NUCLEOTIDE SEQUENCE [LARGE SCALE GENOMIC DNA]</scope>
</reference>
<evidence type="ECO:0000313" key="9">
    <source>
        <dbReference type="EMBL" id="GAK57515.1"/>
    </source>
</evidence>
<dbReference type="PROSITE" id="PS50928">
    <property type="entry name" value="ABC_TM1"/>
    <property type="match status" value="1"/>
</dbReference>
<comment type="subcellular location">
    <subcellularLocation>
        <location evidence="1 7">Cell membrane</location>
        <topology evidence="1 7">Multi-pass membrane protein</topology>
    </subcellularLocation>
</comment>
<gene>
    <name evidence="9" type="ORF">U27_04482</name>
</gene>
<proteinExistence type="inferred from homology"/>
<dbReference type="Gene3D" id="1.10.3720.10">
    <property type="entry name" value="MetI-like"/>
    <property type="match status" value="1"/>
</dbReference>
<dbReference type="InterPro" id="IPR043429">
    <property type="entry name" value="ArtM/GltK/GlnP/TcyL/YhdX-like"/>
</dbReference>
<feature type="transmembrane region" description="Helical" evidence="7">
    <location>
        <begin position="239"/>
        <end position="260"/>
    </location>
</feature>
<feature type="transmembrane region" description="Helical" evidence="7">
    <location>
        <begin position="33"/>
        <end position="57"/>
    </location>
</feature>
<evidence type="ECO:0000256" key="4">
    <source>
        <dbReference type="ARBA" id="ARBA00022692"/>
    </source>
</evidence>
<keyword evidence="5 7" id="KW-1133">Transmembrane helix</keyword>
<feature type="transmembrane region" description="Helical" evidence="7">
    <location>
        <begin position="439"/>
        <end position="461"/>
    </location>
</feature>
<dbReference type="HOGENOM" id="CLU_019602_16_1_0"/>
<feature type="transmembrane region" description="Helical" evidence="7">
    <location>
        <begin position="104"/>
        <end position="126"/>
    </location>
</feature>
<dbReference type="PANTHER" id="PTHR30614:SF41">
    <property type="entry name" value="INNER MEMBRANE AMINO-ACID ABC TRANSPORTER PERMEASE PROTEIN YHDY"/>
    <property type="match status" value="1"/>
</dbReference>
<dbReference type="SUPFAM" id="SSF161098">
    <property type="entry name" value="MetI-like"/>
    <property type="match status" value="1"/>
</dbReference>
<dbReference type="CDD" id="cd06261">
    <property type="entry name" value="TM_PBP2"/>
    <property type="match status" value="1"/>
</dbReference>
<evidence type="ECO:0000256" key="7">
    <source>
        <dbReference type="RuleBase" id="RU363032"/>
    </source>
</evidence>
<sequence>MTVEWKPKPSLPAPVLERGVLRWMMKNLFSSPFNVFLTLSGIAIIILVVPPFVRWALFDAAWIGNSRGACDQMKEAGFPGACWVFIRVRFGLFIYGFYPGPERWRVNMAFIVLFLSMFPILAGAFYRHEKIEAVFCGLGVLTVLLLFGIGPGLFTLFYLVSPYLLPHASLRKVFATFDRGLIGLLIRGTILAIWFLLVYFTAGKLGVTPAAGSIALLAALLTLPLMFSNGLPVIVWRWFFLFMVYPVFAYYVLLGGVFGLSEVQTHYWGGLFLTLVVAGVGMATALPIGILLALGRRSNMPVIKTLCVAFIELVRGVPLVSVLFMASVMFPLFLPEEVYFDKLLRALVGVSLFYAAYMAEVVRGGLQAIPKGQYEAARALGWPYWKMMGLIILPQALRLVIPGLTNNFLSLLKDTTLVAVIGLMDVLGIVKAAMADVDWIGFVAEAYVFAAVLFWIFCFGISRYSMRLEKKYHVNYR</sequence>
<dbReference type="PANTHER" id="PTHR30614">
    <property type="entry name" value="MEMBRANE COMPONENT OF AMINO ACID ABC TRANSPORTER"/>
    <property type="match status" value="1"/>
</dbReference>
<feature type="transmembrane region" description="Helical" evidence="7">
    <location>
        <begin position="313"/>
        <end position="334"/>
    </location>
</feature>
<feature type="domain" description="ABC transmembrane type-1" evidence="8">
    <location>
        <begin position="271"/>
        <end position="460"/>
    </location>
</feature>
<dbReference type="InterPro" id="IPR035906">
    <property type="entry name" value="MetI-like_sf"/>
</dbReference>
<dbReference type="InterPro" id="IPR010065">
    <property type="entry name" value="AA_ABC_transptr_permease_3TM"/>
</dbReference>
<feature type="transmembrane region" description="Helical" evidence="7">
    <location>
        <begin position="78"/>
        <end position="98"/>
    </location>
</feature>
<keyword evidence="10" id="KW-1185">Reference proteome</keyword>
<evidence type="ECO:0000256" key="6">
    <source>
        <dbReference type="ARBA" id="ARBA00023136"/>
    </source>
</evidence>
<evidence type="ECO:0000313" key="10">
    <source>
        <dbReference type="Proteomes" id="UP000030661"/>
    </source>
</evidence>
<evidence type="ECO:0000256" key="3">
    <source>
        <dbReference type="ARBA" id="ARBA00022475"/>
    </source>
</evidence>
<dbReference type="InterPro" id="IPR000515">
    <property type="entry name" value="MetI-like"/>
</dbReference>
<dbReference type="GO" id="GO:0043190">
    <property type="term" value="C:ATP-binding cassette (ABC) transporter complex"/>
    <property type="evidence" value="ECO:0007669"/>
    <property type="project" value="InterPro"/>
</dbReference>
<dbReference type="NCBIfam" id="TIGR01726">
    <property type="entry name" value="HEQRo_perm_3TM"/>
    <property type="match status" value="1"/>
</dbReference>
<dbReference type="Pfam" id="PF00528">
    <property type="entry name" value="BPD_transp_1"/>
    <property type="match status" value="1"/>
</dbReference>
<keyword evidence="3" id="KW-1003">Cell membrane</keyword>
<comment type="similarity">
    <text evidence="7">Belongs to the binding-protein-dependent transport system permease family.</text>
</comment>
<keyword evidence="2 7" id="KW-0813">Transport</keyword>
<dbReference type="STRING" id="1499967.U27_04482"/>
<feature type="transmembrane region" description="Helical" evidence="7">
    <location>
        <begin position="207"/>
        <end position="227"/>
    </location>
</feature>
<feature type="transmembrane region" description="Helical" evidence="7">
    <location>
        <begin position="133"/>
        <end position="160"/>
    </location>
</feature>
<dbReference type="AlphaFoldDB" id="A0A081BYW0"/>
<evidence type="ECO:0000256" key="2">
    <source>
        <dbReference type="ARBA" id="ARBA00022448"/>
    </source>
</evidence>
<evidence type="ECO:0000259" key="8">
    <source>
        <dbReference type="PROSITE" id="PS50928"/>
    </source>
</evidence>
<keyword evidence="6 7" id="KW-0472">Membrane</keyword>
<evidence type="ECO:0000256" key="1">
    <source>
        <dbReference type="ARBA" id="ARBA00004651"/>
    </source>
</evidence>
<accession>A0A081BYW0</accession>
<dbReference type="GO" id="GO:0006865">
    <property type="term" value="P:amino acid transport"/>
    <property type="evidence" value="ECO:0007669"/>
    <property type="project" value="TreeGrafter"/>
</dbReference>
<feature type="transmembrane region" description="Helical" evidence="7">
    <location>
        <begin position="180"/>
        <end position="200"/>
    </location>
</feature>
<dbReference type="GO" id="GO:0022857">
    <property type="term" value="F:transmembrane transporter activity"/>
    <property type="evidence" value="ECO:0007669"/>
    <property type="project" value="InterPro"/>
</dbReference>
<name>A0A081BYW0_VECG1</name>
<dbReference type="eggNOG" id="COG0765">
    <property type="taxonomic scope" value="Bacteria"/>
</dbReference>
<evidence type="ECO:0000256" key="5">
    <source>
        <dbReference type="ARBA" id="ARBA00022989"/>
    </source>
</evidence>
<feature type="transmembrane region" description="Helical" evidence="7">
    <location>
        <begin position="384"/>
        <end position="404"/>
    </location>
</feature>
<dbReference type="EMBL" id="DF820466">
    <property type="protein sequence ID" value="GAK57515.1"/>
    <property type="molecule type" value="Genomic_DNA"/>
</dbReference>
<protein>
    <submittedName>
        <fullName evidence="9">Probable amino acid ABC transporter, permease protein</fullName>
    </submittedName>
</protein>
<feature type="transmembrane region" description="Helical" evidence="7">
    <location>
        <begin position="267"/>
        <end position="293"/>
    </location>
</feature>
<organism evidence="9">
    <name type="scientific">Vecturithrix granuli</name>
    <dbReference type="NCBI Taxonomy" id="1499967"/>
    <lineage>
        <taxon>Bacteria</taxon>
        <taxon>Candidatus Moduliflexota</taxon>
        <taxon>Candidatus Vecturitrichia</taxon>
        <taxon>Candidatus Vecturitrichales</taxon>
        <taxon>Candidatus Vecturitrichaceae</taxon>
        <taxon>Candidatus Vecturithrix</taxon>
    </lineage>
</organism>
<dbReference type="Proteomes" id="UP000030661">
    <property type="component" value="Unassembled WGS sequence"/>
</dbReference>
<feature type="transmembrane region" description="Helical" evidence="7">
    <location>
        <begin position="346"/>
        <end position="364"/>
    </location>
</feature>